<keyword evidence="4" id="KW-1185">Reference proteome</keyword>
<accession>A0A395NUA2</accession>
<evidence type="ECO:0000259" key="2">
    <source>
        <dbReference type="PROSITE" id="PS50048"/>
    </source>
</evidence>
<dbReference type="PROSITE" id="PS50048">
    <property type="entry name" value="ZN2_CY6_FUNGAL_2"/>
    <property type="match status" value="1"/>
</dbReference>
<dbReference type="InterPro" id="IPR001138">
    <property type="entry name" value="Zn2Cys6_DnaBD"/>
</dbReference>
<dbReference type="STRING" id="490622.A0A395NUA2"/>
<evidence type="ECO:0000313" key="3">
    <source>
        <dbReference type="EMBL" id="RFU79646.1"/>
    </source>
</evidence>
<dbReference type="Gene3D" id="4.10.240.10">
    <property type="entry name" value="Zn(2)-C6 fungal-type DNA-binding domain"/>
    <property type="match status" value="1"/>
</dbReference>
<sequence>MADGVATKDDITVRKRKTHRKSRLGCGNCKIRSVKCDEAKPTCRRCQASGFTCNYSRTIPTLQLSQSSVIRLNLSQNQARAGNVFPTESTRIWPALQIPVVLPLQGKLGDYTLRPGDYAALDRFEKRTAATLGTASSRKWYLALVSGLAQDVCLSPCPSLAVNASSLHITTYIMSPGHANFTS</sequence>
<dbReference type="GO" id="GO:0000981">
    <property type="term" value="F:DNA-binding transcription factor activity, RNA polymerase II-specific"/>
    <property type="evidence" value="ECO:0007669"/>
    <property type="project" value="InterPro"/>
</dbReference>
<gene>
    <name evidence="3" type="ORF">TARUN_2587</name>
</gene>
<protein>
    <recommendedName>
        <fullName evidence="2">Zn(2)-C6 fungal-type domain-containing protein</fullName>
    </recommendedName>
</protein>
<dbReference type="OrthoDB" id="416217at2759"/>
<comment type="caution">
    <text evidence="3">The sequence shown here is derived from an EMBL/GenBank/DDBJ whole genome shotgun (WGS) entry which is preliminary data.</text>
</comment>
<dbReference type="Pfam" id="PF00172">
    <property type="entry name" value="Zn_clus"/>
    <property type="match status" value="1"/>
</dbReference>
<dbReference type="PANTHER" id="PTHR47657">
    <property type="entry name" value="STEROL REGULATORY ELEMENT-BINDING PROTEIN ECM22"/>
    <property type="match status" value="1"/>
</dbReference>
<name>A0A395NUA2_TRIAR</name>
<dbReference type="SMART" id="SM00066">
    <property type="entry name" value="GAL4"/>
    <property type="match status" value="1"/>
</dbReference>
<evidence type="ECO:0000313" key="4">
    <source>
        <dbReference type="Proteomes" id="UP000266272"/>
    </source>
</evidence>
<proteinExistence type="predicted"/>
<feature type="domain" description="Zn(2)-C6 fungal-type" evidence="2">
    <location>
        <begin position="25"/>
        <end position="55"/>
    </location>
</feature>
<dbReference type="InterPro" id="IPR052400">
    <property type="entry name" value="Zn2-C6_fungal_TF"/>
</dbReference>
<dbReference type="AlphaFoldDB" id="A0A395NUA2"/>
<evidence type="ECO:0000256" key="1">
    <source>
        <dbReference type="ARBA" id="ARBA00023242"/>
    </source>
</evidence>
<dbReference type="SUPFAM" id="SSF57701">
    <property type="entry name" value="Zn2/Cys6 DNA-binding domain"/>
    <property type="match status" value="1"/>
</dbReference>
<dbReference type="PANTHER" id="PTHR47657:SF11">
    <property type="entry name" value="FINGER DOMAIN PROTEIN, PUTATIVE (AFU_ORTHOLOGUE AFUA_1G01650)-RELATED"/>
    <property type="match status" value="1"/>
</dbReference>
<dbReference type="InterPro" id="IPR036864">
    <property type="entry name" value="Zn2-C6_fun-type_DNA-bd_sf"/>
</dbReference>
<dbReference type="CDD" id="cd00067">
    <property type="entry name" value="GAL4"/>
    <property type="match status" value="1"/>
</dbReference>
<keyword evidence="1" id="KW-0539">Nucleus</keyword>
<dbReference type="EMBL" id="PXOA01000147">
    <property type="protein sequence ID" value="RFU79646.1"/>
    <property type="molecule type" value="Genomic_DNA"/>
</dbReference>
<reference evidence="3 4" key="1">
    <citation type="journal article" date="2018" name="PLoS Pathog.">
        <title>Evolution of structural diversity of trichothecenes, a family of toxins produced by plant pathogenic and entomopathogenic fungi.</title>
        <authorList>
            <person name="Proctor R.H."/>
            <person name="McCormick S.P."/>
            <person name="Kim H.S."/>
            <person name="Cardoza R.E."/>
            <person name="Stanley A.M."/>
            <person name="Lindo L."/>
            <person name="Kelly A."/>
            <person name="Brown D.W."/>
            <person name="Lee T."/>
            <person name="Vaughan M.M."/>
            <person name="Alexander N.J."/>
            <person name="Busman M."/>
            <person name="Gutierrez S."/>
        </authorList>
    </citation>
    <scope>NUCLEOTIDE SEQUENCE [LARGE SCALE GENOMIC DNA]</scope>
    <source>
        <strain evidence="3 4">IBT 40837</strain>
    </source>
</reference>
<dbReference type="Proteomes" id="UP000266272">
    <property type="component" value="Unassembled WGS sequence"/>
</dbReference>
<dbReference type="GO" id="GO:0008270">
    <property type="term" value="F:zinc ion binding"/>
    <property type="evidence" value="ECO:0007669"/>
    <property type="project" value="InterPro"/>
</dbReference>
<organism evidence="3 4">
    <name type="scientific">Trichoderma arundinaceum</name>
    <dbReference type="NCBI Taxonomy" id="490622"/>
    <lineage>
        <taxon>Eukaryota</taxon>
        <taxon>Fungi</taxon>
        <taxon>Dikarya</taxon>
        <taxon>Ascomycota</taxon>
        <taxon>Pezizomycotina</taxon>
        <taxon>Sordariomycetes</taxon>
        <taxon>Hypocreomycetidae</taxon>
        <taxon>Hypocreales</taxon>
        <taxon>Hypocreaceae</taxon>
        <taxon>Trichoderma</taxon>
    </lineage>
</organism>